<dbReference type="Proteomes" id="UP001156905">
    <property type="component" value="Unassembled WGS sequence"/>
</dbReference>
<evidence type="ECO:0000259" key="6">
    <source>
        <dbReference type="Pfam" id="PF08281"/>
    </source>
</evidence>
<evidence type="ECO:0000256" key="1">
    <source>
        <dbReference type="ARBA" id="ARBA00010641"/>
    </source>
</evidence>
<evidence type="ECO:0000259" key="5">
    <source>
        <dbReference type="Pfam" id="PF04542"/>
    </source>
</evidence>
<dbReference type="InterPro" id="IPR014284">
    <property type="entry name" value="RNA_pol_sigma-70_dom"/>
</dbReference>
<dbReference type="PANTHER" id="PTHR43133">
    <property type="entry name" value="RNA POLYMERASE ECF-TYPE SIGMA FACTO"/>
    <property type="match status" value="1"/>
</dbReference>
<proteinExistence type="inferred from homology"/>
<feature type="domain" description="RNA polymerase sigma factor 70 region 4 type 2" evidence="6">
    <location>
        <begin position="133"/>
        <end position="185"/>
    </location>
</feature>
<dbReference type="Gene3D" id="1.10.1740.10">
    <property type="match status" value="1"/>
</dbReference>
<feature type="domain" description="RNA polymerase sigma-70 region 2" evidence="5">
    <location>
        <begin position="40"/>
        <end position="101"/>
    </location>
</feature>
<evidence type="ECO:0000313" key="7">
    <source>
        <dbReference type="EMBL" id="GLR83548.1"/>
    </source>
</evidence>
<gene>
    <name evidence="7" type="ORF">GCM10007857_02580</name>
</gene>
<dbReference type="Pfam" id="PF04542">
    <property type="entry name" value="Sigma70_r2"/>
    <property type="match status" value="1"/>
</dbReference>
<dbReference type="InterPro" id="IPR013325">
    <property type="entry name" value="RNA_pol_sigma_r2"/>
</dbReference>
<evidence type="ECO:0000256" key="3">
    <source>
        <dbReference type="ARBA" id="ARBA00023082"/>
    </source>
</evidence>
<name>A0ABQ6AMT6_9BRAD</name>
<dbReference type="PANTHER" id="PTHR43133:SF63">
    <property type="entry name" value="RNA POLYMERASE SIGMA FACTOR FECI-RELATED"/>
    <property type="match status" value="1"/>
</dbReference>
<keyword evidence="8" id="KW-1185">Reference proteome</keyword>
<evidence type="ECO:0000256" key="2">
    <source>
        <dbReference type="ARBA" id="ARBA00023015"/>
    </source>
</evidence>
<accession>A0ABQ6AMT6</accession>
<comment type="similarity">
    <text evidence="1">Belongs to the sigma-70 factor family. ECF subfamily.</text>
</comment>
<sequence length="207" mass="22711">MAHASAWAIGGGAADVVPGIRLNIMSTTNQDGLLNALICNRRRLVAIATRILASEELAEDVVQDVMLKACDRSGLRPDCPQSFACRMVRNLAIDRARLQRRELRHALPPEDLEAVEAPIADPECALEGLEALRIVLAALDQLPERTRSVFMAHRLDGIPQKTLAARLGVSPTLVNFMIRDAQRHCFASLEAHERVSEFGMERACKAA</sequence>
<dbReference type="InterPro" id="IPR013249">
    <property type="entry name" value="RNA_pol_sigma70_r4_t2"/>
</dbReference>
<evidence type="ECO:0000313" key="8">
    <source>
        <dbReference type="Proteomes" id="UP001156905"/>
    </source>
</evidence>
<reference evidence="8" key="1">
    <citation type="journal article" date="2019" name="Int. J. Syst. Evol. Microbiol.">
        <title>The Global Catalogue of Microorganisms (GCM) 10K type strain sequencing project: providing services to taxonomists for standard genome sequencing and annotation.</title>
        <authorList>
            <consortium name="The Broad Institute Genomics Platform"/>
            <consortium name="The Broad Institute Genome Sequencing Center for Infectious Disease"/>
            <person name="Wu L."/>
            <person name="Ma J."/>
        </authorList>
    </citation>
    <scope>NUCLEOTIDE SEQUENCE [LARGE SCALE GENOMIC DNA]</scope>
    <source>
        <strain evidence="8">NBRC 102520</strain>
    </source>
</reference>
<dbReference type="EMBL" id="BSOW01000001">
    <property type="protein sequence ID" value="GLR83548.1"/>
    <property type="molecule type" value="Genomic_DNA"/>
</dbReference>
<dbReference type="Gene3D" id="1.10.10.10">
    <property type="entry name" value="Winged helix-like DNA-binding domain superfamily/Winged helix DNA-binding domain"/>
    <property type="match status" value="1"/>
</dbReference>
<organism evidence="7 8">
    <name type="scientific">Bradyrhizobium iriomotense</name>
    <dbReference type="NCBI Taxonomy" id="441950"/>
    <lineage>
        <taxon>Bacteria</taxon>
        <taxon>Pseudomonadati</taxon>
        <taxon>Pseudomonadota</taxon>
        <taxon>Alphaproteobacteria</taxon>
        <taxon>Hyphomicrobiales</taxon>
        <taxon>Nitrobacteraceae</taxon>
        <taxon>Bradyrhizobium</taxon>
    </lineage>
</organism>
<dbReference type="SUPFAM" id="SSF88946">
    <property type="entry name" value="Sigma2 domain of RNA polymerase sigma factors"/>
    <property type="match status" value="1"/>
</dbReference>
<dbReference type="SUPFAM" id="SSF88659">
    <property type="entry name" value="Sigma3 and sigma4 domains of RNA polymerase sigma factors"/>
    <property type="match status" value="1"/>
</dbReference>
<evidence type="ECO:0000256" key="4">
    <source>
        <dbReference type="ARBA" id="ARBA00023163"/>
    </source>
</evidence>
<dbReference type="InterPro" id="IPR013324">
    <property type="entry name" value="RNA_pol_sigma_r3/r4-like"/>
</dbReference>
<keyword evidence="3" id="KW-0731">Sigma factor</keyword>
<keyword evidence="4" id="KW-0804">Transcription</keyword>
<protein>
    <submittedName>
        <fullName evidence="7">RNA polymerase factor sigma-70</fullName>
    </submittedName>
</protein>
<dbReference type="NCBIfam" id="TIGR02937">
    <property type="entry name" value="sigma70-ECF"/>
    <property type="match status" value="1"/>
</dbReference>
<keyword evidence="2" id="KW-0805">Transcription regulation</keyword>
<dbReference type="InterPro" id="IPR039425">
    <property type="entry name" value="RNA_pol_sigma-70-like"/>
</dbReference>
<dbReference type="Pfam" id="PF08281">
    <property type="entry name" value="Sigma70_r4_2"/>
    <property type="match status" value="1"/>
</dbReference>
<comment type="caution">
    <text evidence="7">The sequence shown here is derived from an EMBL/GenBank/DDBJ whole genome shotgun (WGS) entry which is preliminary data.</text>
</comment>
<dbReference type="InterPro" id="IPR007627">
    <property type="entry name" value="RNA_pol_sigma70_r2"/>
</dbReference>
<dbReference type="InterPro" id="IPR036388">
    <property type="entry name" value="WH-like_DNA-bd_sf"/>
</dbReference>